<dbReference type="Proteomes" id="UP000000269">
    <property type="component" value="Chromosome"/>
</dbReference>
<dbReference type="HOGENOM" id="CLU_2271453_0_0_9"/>
<organism evidence="2 3">
    <name type="scientific">Alkaliphilus oremlandii (strain OhILAs)</name>
    <name type="common">Clostridium oremlandii (strain OhILAs)</name>
    <dbReference type="NCBI Taxonomy" id="350688"/>
    <lineage>
        <taxon>Bacteria</taxon>
        <taxon>Bacillati</taxon>
        <taxon>Bacillota</taxon>
        <taxon>Clostridia</taxon>
        <taxon>Peptostreptococcales</taxon>
        <taxon>Natronincolaceae</taxon>
        <taxon>Alkaliphilus</taxon>
    </lineage>
</organism>
<keyword evidence="1" id="KW-1133">Transmembrane helix</keyword>
<evidence type="ECO:0000256" key="1">
    <source>
        <dbReference type="SAM" id="Phobius"/>
    </source>
</evidence>
<name>A8MLR8_ALKOO</name>
<keyword evidence="3" id="KW-1185">Reference proteome</keyword>
<gene>
    <name evidence="2" type="ordered locus">Clos_0423</name>
</gene>
<dbReference type="RefSeq" id="WP_012158300.1">
    <property type="nucleotide sequence ID" value="NC_009922.1"/>
</dbReference>
<dbReference type="EMBL" id="CP000853">
    <property type="protein sequence ID" value="ABW17985.1"/>
    <property type="molecule type" value="Genomic_DNA"/>
</dbReference>
<keyword evidence="1" id="KW-0812">Transmembrane</keyword>
<protein>
    <submittedName>
        <fullName evidence="2">Uncharacterized protein</fullName>
    </submittedName>
</protein>
<proteinExistence type="predicted"/>
<dbReference type="OrthoDB" id="9927243at2"/>
<sequence length="102" mass="11945">MFWRYNSTVKLRELEDKNLLKLESENLKNRAGMEPTRTLKQSVRMILIGIFFAITLTAFEYALKNFEISDFLRKVFQFGFFGSLVGILSVPYGLYHLIKSLK</sequence>
<evidence type="ECO:0000313" key="3">
    <source>
        <dbReference type="Proteomes" id="UP000000269"/>
    </source>
</evidence>
<dbReference type="STRING" id="350688.Clos_0423"/>
<feature type="transmembrane region" description="Helical" evidence="1">
    <location>
        <begin position="43"/>
        <end position="63"/>
    </location>
</feature>
<accession>A8MLR8</accession>
<dbReference type="AlphaFoldDB" id="A8MLR8"/>
<keyword evidence="1" id="KW-0472">Membrane</keyword>
<feature type="transmembrane region" description="Helical" evidence="1">
    <location>
        <begin position="75"/>
        <end position="98"/>
    </location>
</feature>
<dbReference type="KEGG" id="aoe:Clos_0423"/>
<reference evidence="3" key="1">
    <citation type="submission" date="2007-10" db="EMBL/GenBank/DDBJ databases">
        <title>Complete genome of Alkaliphilus oremlandii OhILAs.</title>
        <authorList>
            <person name="Copeland A."/>
            <person name="Lucas S."/>
            <person name="Lapidus A."/>
            <person name="Barry K."/>
            <person name="Detter J.C."/>
            <person name="Glavina del Rio T."/>
            <person name="Hammon N."/>
            <person name="Israni S."/>
            <person name="Dalin E."/>
            <person name="Tice H."/>
            <person name="Pitluck S."/>
            <person name="Chain P."/>
            <person name="Malfatti S."/>
            <person name="Shin M."/>
            <person name="Vergez L."/>
            <person name="Schmutz J."/>
            <person name="Larimer F."/>
            <person name="Land M."/>
            <person name="Hauser L."/>
            <person name="Kyrpides N."/>
            <person name="Mikhailova N."/>
            <person name="Stolz J.F."/>
            <person name="Dawson A."/>
            <person name="Fisher E."/>
            <person name="Crable B."/>
            <person name="Perera E."/>
            <person name="Lisak J."/>
            <person name="Ranganathan M."/>
            <person name="Basu P."/>
            <person name="Richardson P."/>
        </authorList>
    </citation>
    <scope>NUCLEOTIDE SEQUENCE [LARGE SCALE GENOMIC DNA]</scope>
    <source>
        <strain evidence="3">OhILAs</strain>
    </source>
</reference>
<evidence type="ECO:0000313" key="2">
    <source>
        <dbReference type="EMBL" id="ABW17985.1"/>
    </source>
</evidence>